<comment type="caution">
    <text evidence="2">The sequence shown here is derived from an EMBL/GenBank/DDBJ whole genome shotgun (WGS) entry which is preliminary data.</text>
</comment>
<protein>
    <submittedName>
        <fullName evidence="2">Uncharacterized protein</fullName>
    </submittedName>
</protein>
<dbReference type="EMBL" id="JAEFBJ010000010">
    <property type="protein sequence ID" value="KAG7565065.1"/>
    <property type="molecule type" value="Genomic_DNA"/>
</dbReference>
<evidence type="ECO:0000256" key="1">
    <source>
        <dbReference type="SAM" id="MobiDB-lite"/>
    </source>
</evidence>
<proteinExistence type="predicted"/>
<feature type="compositionally biased region" description="Polar residues" evidence="1">
    <location>
        <begin position="150"/>
        <end position="167"/>
    </location>
</feature>
<dbReference type="AlphaFoldDB" id="A0A8T1ZXW0"/>
<evidence type="ECO:0000313" key="3">
    <source>
        <dbReference type="Proteomes" id="UP000694251"/>
    </source>
</evidence>
<dbReference type="Proteomes" id="UP000694251">
    <property type="component" value="Chromosome 10"/>
</dbReference>
<name>A0A8T1ZXW0_ARASU</name>
<sequence length="167" mass="19191">MRAYSFSERNGHLSPAEISHIERIHTNRSHHLRDTYFQNVEHWQQRKLKKQKQNLDRWRTSFATAYALITLKLHQTRHNENSAAALLEKDLSIAIGLRAKNRPSHIRPATMVTSQLRRKSKAPPAAPPTSVVDHQTTSILLCRAKRRTTKVATNRATPEPQQSLKPP</sequence>
<feature type="region of interest" description="Disordered" evidence="1">
    <location>
        <begin position="112"/>
        <end position="167"/>
    </location>
</feature>
<organism evidence="2 3">
    <name type="scientific">Arabidopsis suecica</name>
    <name type="common">Swedish thale-cress</name>
    <name type="synonym">Cardaminopsis suecica</name>
    <dbReference type="NCBI Taxonomy" id="45249"/>
    <lineage>
        <taxon>Eukaryota</taxon>
        <taxon>Viridiplantae</taxon>
        <taxon>Streptophyta</taxon>
        <taxon>Embryophyta</taxon>
        <taxon>Tracheophyta</taxon>
        <taxon>Spermatophyta</taxon>
        <taxon>Magnoliopsida</taxon>
        <taxon>eudicotyledons</taxon>
        <taxon>Gunneridae</taxon>
        <taxon>Pentapetalae</taxon>
        <taxon>rosids</taxon>
        <taxon>malvids</taxon>
        <taxon>Brassicales</taxon>
        <taxon>Brassicaceae</taxon>
        <taxon>Camelineae</taxon>
        <taxon>Arabidopsis</taxon>
    </lineage>
</organism>
<evidence type="ECO:0000313" key="2">
    <source>
        <dbReference type="EMBL" id="KAG7565065.1"/>
    </source>
</evidence>
<keyword evidence="3" id="KW-1185">Reference proteome</keyword>
<gene>
    <name evidence="2" type="ORF">ISN44_As10g017870</name>
</gene>
<accession>A0A8T1ZXW0</accession>
<reference evidence="2 3" key="1">
    <citation type="submission" date="2020-12" db="EMBL/GenBank/DDBJ databases">
        <title>Concerted genomic and epigenomic changes stabilize Arabidopsis allopolyploids.</title>
        <authorList>
            <person name="Chen Z."/>
        </authorList>
    </citation>
    <scope>NUCLEOTIDE SEQUENCE [LARGE SCALE GENOMIC DNA]</scope>
    <source>
        <strain evidence="2">As9502</strain>
        <tissue evidence="2">Leaf</tissue>
    </source>
</reference>